<organism evidence="14 15">
    <name type="scientific">Candidatus Nitrospira inopinata</name>
    <dbReference type="NCBI Taxonomy" id="1715989"/>
    <lineage>
        <taxon>Bacteria</taxon>
        <taxon>Pseudomonadati</taxon>
        <taxon>Nitrospirota</taxon>
        <taxon>Nitrospiria</taxon>
        <taxon>Nitrospirales</taxon>
        <taxon>Nitrospiraceae</taxon>
        <taxon>Nitrospira</taxon>
    </lineage>
</organism>
<reference evidence="15" key="1">
    <citation type="submission" date="2015-09" db="EMBL/GenBank/DDBJ databases">
        <authorList>
            <person name="Daims H."/>
        </authorList>
    </citation>
    <scope>NUCLEOTIDE SEQUENCE [LARGE SCALE GENOMIC DNA]</scope>
</reference>
<keyword evidence="4" id="KW-1003">Cell membrane</keyword>
<dbReference type="Pfam" id="PF03264">
    <property type="entry name" value="Cytochrom_NNT"/>
    <property type="match status" value="1"/>
</dbReference>
<dbReference type="NCBIfam" id="TIGR03153">
    <property type="entry name" value="cytochr_NrfH"/>
    <property type="match status" value="1"/>
</dbReference>
<keyword evidence="6 12" id="KW-0812">Transmembrane</keyword>
<protein>
    <submittedName>
        <fullName evidence="14">Tetraheme cytochrome c NrfH</fullName>
        <ecNumber evidence="14">1.7.2.2</ecNumber>
    </submittedName>
</protein>
<keyword evidence="8" id="KW-0249">Electron transport</keyword>
<evidence type="ECO:0000256" key="11">
    <source>
        <dbReference type="ARBA" id="ARBA00023136"/>
    </source>
</evidence>
<dbReference type="AlphaFoldDB" id="A0A0S4KTC2"/>
<keyword evidence="7" id="KW-0479">Metal-binding</keyword>
<evidence type="ECO:0000256" key="2">
    <source>
        <dbReference type="ARBA" id="ARBA00007395"/>
    </source>
</evidence>
<dbReference type="EMBL" id="LN885086">
    <property type="protein sequence ID" value="CUQ65654.1"/>
    <property type="molecule type" value="Genomic_DNA"/>
</dbReference>
<dbReference type="InterPro" id="IPR051174">
    <property type="entry name" value="Cytochrome_c-type_ET"/>
</dbReference>
<comment type="subcellular location">
    <subcellularLocation>
        <location evidence="1">Cell membrane</location>
    </subcellularLocation>
</comment>
<name>A0A0S4KTC2_9BACT</name>
<evidence type="ECO:0000256" key="3">
    <source>
        <dbReference type="ARBA" id="ARBA00022448"/>
    </source>
</evidence>
<evidence type="ECO:0000313" key="14">
    <source>
        <dbReference type="EMBL" id="CUQ65654.1"/>
    </source>
</evidence>
<dbReference type="GO" id="GO:0005886">
    <property type="term" value="C:plasma membrane"/>
    <property type="evidence" value="ECO:0007669"/>
    <property type="project" value="UniProtKB-SubCell"/>
</dbReference>
<dbReference type="GO" id="GO:0046872">
    <property type="term" value="F:metal ion binding"/>
    <property type="evidence" value="ECO:0007669"/>
    <property type="project" value="UniProtKB-KW"/>
</dbReference>
<dbReference type="Proteomes" id="UP000066284">
    <property type="component" value="Chromosome 1"/>
</dbReference>
<evidence type="ECO:0000256" key="9">
    <source>
        <dbReference type="ARBA" id="ARBA00022989"/>
    </source>
</evidence>
<evidence type="ECO:0000256" key="7">
    <source>
        <dbReference type="ARBA" id="ARBA00022723"/>
    </source>
</evidence>
<feature type="transmembrane region" description="Helical" evidence="12">
    <location>
        <begin position="15"/>
        <end position="38"/>
    </location>
</feature>
<dbReference type="Gene3D" id="1.10.3820.10">
    <property type="entry name" value="Di-heme elbow motif domain"/>
    <property type="match status" value="1"/>
</dbReference>
<keyword evidence="3" id="KW-0813">Transport</keyword>
<evidence type="ECO:0000259" key="13">
    <source>
        <dbReference type="Pfam" id="PF03264"/>
    </source>
</evidence>
<dbReference type="InterPro" id="IPR038266">
    <property type="entry name" value="NapC/NirT_cytc_sf"/>
</dbReference>
<keyword evidence="5" id="KW-0349">Heme</keyword>
<keyword evidence="15" id="KW-1185">Reference proteome</keyword>
<evidence type="ECO:0000256" key="6">
    <source>
        <dbReference type="ARBA" id="ARBA00022692"/>
    </source>
</evidence>
<evidence type="ECO:0000256" key="5">
    <source>
        <dbReference type="ARBA" id="ARBA00022617"/>
    </source>
</evidence>
<keyword evidence="14" id="KW-0560">Oxidoreductase</keyword>
<keyword evidence="9 12" id="KW-1133">Transmembrane helix</keyword>
<dbReference type="InterPro" id="IPR017571">
    <property type="entry name" value="NrfH"/>
</dbReference>
<gene>
    <name evidence="14" type="primary">nrfH</name>
    <name evidence="14" type="ORF">NITINOP_0679</name>
</gene>
<dbReference type="GO" id="GO:0042279">
    <property type="term" value="F:nitrite reductase (cytochrome, ammonia-forming) activity"/>
    <property type="evidence" value="ECO:0007669"/>
    <property type="project" value="UniProtKB-EC"/>
</dbReference>
<evidence type="ECO:0000256" key="1">
    <source>
        <dbReference type="ARBA" id="ARBA00004236"/>
    </source>
</evidence>
<dbReference type="PANTHER" id="PTHR30333">
    <property type="entry name" value="CYTOCHROME C-TYPE PROTEIN"/>
    <property type="match status" value="1"/>
</dbReference>
<sequence length="158" mass="17382">MIRNGRPARRPSLPLLPWAVAIALGVFTGIGVYTFVYARGGSYLTDKPEACVNCHVMREQYAGWVKGSHRSVAVCNDCHTPDGPVEKYVAKAKYGFLHAYAFTTGYFLDEIQITPPMHRLTEQACLKCHAAIVQAMTVTGVGREDLSCLRCHGDVGHQ</sequence>
<dbReference type="PANTHER" id="PTHR30333:SF1">
    <property type="entry name" value="CYTOCHROME C-TYPE PROTEIN NAPC"/>
    <property type="match status" value="1"/>
</dbReference>
<evidence type="ECO:0000256" key="8">
    <source>
        <dbReference type="ARBA" id="ARBA00022982"/>
    </source>
</evidence>
<proteinExistence type="inferred from homology"/>
<dbReference type="STRING" id="1715989.NITINOP_0679"/>
<comment type="similarity">
    <text evidence="2">Belongs to the NapC/NirT/NrfH family.</text>
</comment>
<dbReference type="GO" id="GO:0009061">
    <property type="term" value="P:anaerobic respiration"/>
    <property type="evidence" value="ECO:0007669"/>
    <property type="project" value="TreeGrafter"/>
</dbReference>
<keyword evidence="10" id="KW-0408">Iron</keyword>
<dbReference type="KEGG" id="nio:NITINOP_0679"/>
<dbReference type="EC" id="1.7.2.2" evidence="14"/>
<evidence type="ECO:0000256" key="10">
    <source>
        <dbReference type="ARBA" id="ARBA00023004"/>
    </source>
</evidence>
<feature type="domain" description="NapC/NirT cytochrome c N-terminal" evidence="13">
    <location>
        <begin position="21"/>
        <end position="158"/>
    </location>
</feature>
<keyword evidence="11 12" id="KW-0472">Membrane</keyword>
<evidence type="ECO:0000313" key="15">
    <source>
        <dbReference type="Proteomes" id="UP000066284"/>
    </source>
</evidence>
<dbReference type="SUPFAM" id="SSF48695">
    <property type="entry name" value="Multiheme cytochromes"/>
    <property type="match status" value="1"/>
</dbReference>
<accession>A0A0S4KTC2</accession>
<evidence type="ECO:0000256" key="4">
    <source>
        <dbReference type="ARBA" id="ARBA00022475"/>
    </source>
</evidence>
<dbReference type="InterPro" id="IPR036280">
    <property type="entry name" value="Multihaem_cyt_sf"/>
</dbReference>
<dbReference type="GO" id="GO:0022900">
    <property type="term" value="P:electron transport chain"/>
    <property type="evidence" value="ECO:0007669"/>
    <property type="project" value="InterPro"/>
</dbReference>
<evidence type="ECO:0000256" key="12">
    <source>
        <dbReference type="SAM" id="Phobius"/>
    </source>
</evidence>
<dbReference type="InterPro" id="IPR005126">
    <property type="entry name" value="NapC/NirT_cyt_c_N"/>
</dbReference>
<dbReference type="GO" id="GO:0009055">
    <property type="term" value="F:electron transfer activity"/>
    <property type="evidence" value="ECO:0007669"/>
    <property type="project" value="TreeGrafter"/>
</dbReference>